<protein>
    <recommendedName>
        <fullName evidence="6">Ribosomal protein L15</fullName>
    </recommendedName>
</protein>
<name>A0A8J6DKR0_GALPY</name>
<keyword evidence="2 6" id="KW-0689">Ribosomal protein</keyword>
<dbReference type="Proteomes" id="UP000700334">
    <property type="component" value="Unassembled WGS sequence"/>
</dbReference>
<dbReference type="PANTHER" id="PTHR11847:SF4">
    <property type="entry name" value="LARGE RIBOSOMAL SUBUNIT PROTEIN EL15"/>
    <property type="match status" value="1"/>
</dbReference>
<dbReference type="EMBL" id="JAGFMF010011823">
    <property type="protein sequence ID" value="KAG8511791.1"/>
    <property type="molecule type" value="Genomic_DNA"/>
</dbReference>
<evidence type="ECO:0000256" key="7">
    <source>
        <dbReference type="SAM" id="MobiDB-lite"/>
    </source>
</evidence>
<dbReference type="InterPro" id="IPR000439">
    <property type="entry name" value="Ribosomal_eL15"/>
</dbReference>
<comment type="subunit">
    <text evidence="5">Component of the large ribosomal subunit. Interacts with IFIT1 (via TPR repeats 1-4).</text>
</comment>
<evidence type="ECO:0000256" key="1">
    <source>
        <dbReference type="ARBA" id="ARBA00006857"/>
    </source>
</evidence>
<evidence type="ECO:0000313" key="9">
    <source>
        <dbReference type="Proteomes" id="UP000700334"/>
    </source>
</evidence>
<comment type="caution">
    <text evidence="8">The sequence shown here is derived from an EMBL/GenBank/DDBJ whole genome shotgun (WGS) entry which is preliminary data.</text>
</comment>
<dbReference type="GO" id="GO:0022625">
    <property type="term" value="C:cytosolic large ribosomal subunit"/>
    <property type="evidence" value="ECO:0007669"/>
    <property type="project" value="TreeGrafter"/>
</dbReference>
<keyword evidence="9" id="KW-1185">Reference proteome</keyword>
<comment type="similarity">
    <text evidence="1 6">Belongs to the eukaryotic ribosomal protein eL15 family.</text>
</comment>
<organism evidence="8 9">
    <name type="scientific">Galemys pyrenaicus</name>
    <name type="common">Iberian desman</name>
    <name type="synonym">Pyrenean desman</name>
    <dbReference type="NCBI Taxonomy" id="202257"/>
    <lineage>
        <taxon>Eukaryota</taxon>
        <taxon>Metazoa</taxon>
        <taxon>Chordata</taxon>
        <taxon>Craniata</taxon>
        <taxon>Vertebrata</taxon>
        <taxon>Euteleostomi</taxon>
        <taxon>Mammalia</taxon>
        <taxon>Eutheria</taxon>
        <taxon>Laurasiatheria</taxon>
        <taxon>Eulipotyphla</taxon>
        <taxon>Talpidae</taxon>
        <taxon>Galemys</taxon>
    </lineage>
</organism>
<dbReference type="GO" id="GO:0002181">
    <property type="term" value="P:cytoplasmic translation"/>
    <property type="evidence" value="ECO:0007669"/>
    <property type="project" value="TreeGrafter"/>
</dbReference>
<dbReference type="InterPro" id="IPR012678">
    <property type="entry name" value="Ribosomal_uL23/eL15/eS24_sf"/>
</dbReference>
<proteinExistence type="inferred from homology"/>
<dbReference type="SUPFAM" id="SSF54189">
    <property type="entry name" value="Ribosomal proteins S24e, L23 and L15e"/>
    <property type="match status" value="1"/>
</dbReference>
<dbReference type="Gene3D" id="3.40.1120.10">
    <property type="entry name" value="Ribosomal protein l15e"/>
    <property type="match status" value="1"/>
</dbReference>
<keyword evidence="3 6" id="KW-0687">Ribonucleoprotein</keyword>
<accession>A0A8J6DKR0</accession>
<dbReference type="GO" id="GO:0003723">
    <property type="term" value="F:RNA binding"/>
    <property type="evidence" value="ECO:0007669"/>
    <property type="project" value="TreeGrafter"/>
</dbReference>
<sequence length="135" mass="14965">VSQMSTYKYIQEWWRKKQSMRHAFSSGDPAGSKAAVRPPQGTLSPAPTDKCRLGTLQGQARGHKCPVPRGAIYGSLSIKYEATEVARRLQSATEGQTGCPCGALRRLNSYRVAEDSTHKLFEMVLINLFHKAIRS</sequence>
<gene>
    <name evidence="8" type="ORF">J0S82_004925</name>
</gene>
<evidence type="ECO:0000256" key="2">
    <source>
        <dbReference type="ARBA" id="ARBA00022980"/>
    </source>
</evidence>
<dbReference type="PANTHER" id="PTHR11847">
    <property type="entry name" value="RIBOSOMAL PROTEIN L15"/>
    <property type="match status" value="1"/>
</dbReference>
<dbReference type="Pfam" id="PF00827">
    <property type="entry name" value="Ribosomal_L15e"/>
    <property type="match status" value="1"/>
</dbReference>
<dbReference type="GO" id="GO:0003735">
    <property type="term" value="F:structural constituent of ribosome"/>
    <property type="evidence" value="ECO:0007669"/>
    <property type="project" value="InterPro"/>
</dbReference>
<evidence type="ECO:0000313" key="8">
    <source>
        <dbReference type="EMBL" id="KAG8511791.1"/>
    </source>
</evidence>
<dbReference type="SMART" id="SM01384">
    <property type="entry name" value="Ribosomal_L15e"/>
    <property type="match status" value="1"/>
</dbReference>
<evidence type="ECO:0000256" key="5">
    <source>
        <dbReference type="ARBA" id="ARBA00046623"/>
    </source>
</evidence>
<reference evidence="8" key="1">
    <citation type="journal article" date="2021" name="Evol. Appl.">
        <title>The genome of the Pyrenean desman and the effects of bottlenecks and inbreeding on the genomic landscape of an endangered species.</title>
        <authorList>
            <person name="Escoda L."/>
            <person name="Castresana J."/>
        </authorList>
    </citation>
    <scope>NUCLEOTIDE SEQUENCE</scope>
    <source>
        <strain evidence="8">IBE-C5619</strain>
    </source>
</reference>
<comment type="function">
    <text evidence="4">Component of the large ribosomal subunit. The ribosome is a large ribonucleoprotein complex responsible for the synthesis of proteins in the cell.</text>
</comment>
<evidence type="ECO:0000256" key="3">
    <source>
        <dbReference type="ARBA" id="ARBA00023274"/>
    </source>
</evidence>
<evidence type="ECO:0000256" key="4">
    <source>
        <dbReference type="ARBA" id="ARBA00034092"/>
    </source>
</evidence>
<feature type="non-terminal residue" evidence="8">
    <location>
        <position position="1"/>
    </location>
</feature>
<dbReference type="InterPro" id="IPR024794">
    <property type="entry name" value="Rbsml_eL15_core_dom_sf"/>
</dbReference>
<feature type="region of interest" description="Disordered" evidence="7">
    <location>
        <begin position="24"/>
        <end position="50"/>
    </location>
</feature>
<evidence type="ECO:0000256" key="6">
    <source>
        <dbReference type="RuleBase" id="RU000663"/>
    </source>
</evidence>
<dbReference type="AlphaFoldDB" id="A0A8J6DKR0"/>